<dbReference type="EMBL" id="FNPX01000002">
    <property type="protein sequence ID" value="SDY64839.1"/>
    <property type="molecule type" value="Genomic_DNA"/>
</dbReference>
<feature type="compositionally biased region" description="Polar residues" evidence="1">
    <location>
        <begin position="104"/>
        <end position="119"/>
    </location>
</feature>
<evidence type="ECO:0000256" key="1">
    <source>
        <dbReference type="SAM" id="MobiDB-lite"/>
    </source>
</evidence>
<keyword evidence="3" id="KW-1185">Reference proteome</keyword>
<dbReference type="OrthoDB" id="9977927at2"/>
<evidence type="ECO:0000313" key="3">
    <source>
        <dbReference type="Proteomes" id="UP000198914"/>
    </source>
</evidence>
<sequence>MNAEEAPTTTRRPLRDIITGGPAKTFLAASVLGLMWGPILASVLDAVGRVSEHKTAQVETDLRVSLPSMRPDSHADLIVTEVTAIPMGTSSDDSAIERLKGLTRQGSLSNLDDPANTTP</sequence>
<dbReference type="STRING" id="1244108.SAMN05444004_102234"/>
<evidence type="ECO:0000313" key="2">
    <source>
        <dbReference type="EMBL" id="SDY64839.1"/>
    </source>
</evidence>
<protein>
    <submittedName>
        <fullName evidence="2">Uncharacterized protein</fullName>
    </submittedName>
</protein>
<reference evidence="3" key="1">
    <citation type="submission" date="2016-10" db="EMBL/GenBank/DDBJ databases">
        <authorList>
            <person name="Varghese N."/>
            <person name="Submissions S."/>
        </authorList>
    </citation>
    <scope>NUCLEOTIDE SEQUENCE [LARGE SCALE GENOMIC DNA]</scope>
    <source>
        <strain evidence="3">DSM 100420</strain>
    </source>
</reference>
<organism evidence="2 3">
    <name type="scientific">Jannaschia faecimaris</name>
    <dbReference type="NCBI Taxonomy" id="1244108"/>
    <lineage>
        <taxon>Bacteria</taxon>
        <taxon>Pseudomonadati</taxon>
        <taxon>Pseudomonadota</taxon>
        <taxon>Alphaproteobacteria</taxon>
        <taxon>Rhodobacterales</taxon>
        <taxon>Roseobacteraceae</taxon>
        <taxon>Jannaschia</taxon>
    </lineage>
</organism>
<dbReference type="AlphaFoldDB" id="A0A1H3LL23"/>
<name>A0A1H3LL23_9RHOB</name>
<accession>A0A1H3LL23</accession>
<feature type="region of interest" description="Disordered" evidence="1">
    <location>
        <begin position="88"/>
        <end position="119"/>
    </location>
</feature>
<dbReference type="Proteomes" id="UP000198914">
    <property type="component" value="Unassembled WGS sequence"/>
</dbReference>
<gene>
    <name evidence="2" type="ORF">SAMN05444004_102234</name>
</gene>
<proteinExistence type="predicted"/>
<dbReference type="RefSeq" id="WP_092642701.1">
    <property type="nucleotide sequence ID" value="NZ_FNPX01000002.1"/>
</dbReference>